<dbReference type="RefSeq" id="WP_343990776.1">
    <property type="nucleotide sequence ID" value="NZ_BAAANB010000020.1"/>
</dbReference>
<comment type="caution">
    <text evidence="2">The sequence shown here is derived from an EMBL/GenBank/DDBJ whole genome shotgun (WGS) entry which is preliminary data.</text>
</comment>
<reference evidence="2 3" key="1">
    <citation type="journal article" date="2019" name="Int. J. Syst. Evol. Microbiol.">
        <title>The Global Catalogue of Microorganisms (GCM) 10K type strain sequencing project: providing services to taxonomists for standard genome sequencing and annotation.</title>
        <authorList>
            <consortium name="The Broad Institute Genomics Platform"/>
            <consortium name="The Broad Institute Genome Sequencing Center for Infectious Disease"/>
            <person name="Wu L."/>
            <person name="Ma J."/>
        </authorList>
    </citation>
    <scope>NUCLEOTIDE SEQUENCE [LARGE SCALE GENOMIC DNA]</scope>
    <source>
        <strain evidence="2 3">JCM 14283</strain>
    </source>
</reference>
<feature type="region of interest" description="Disordered" evidence="1">
    <location>
        <begin position="28"/>
        <end position="48"/>
    </location>
</feature>
<protein>
    <recommendedName>
        <fullName evidence="4">Histidine kinase</fullName>
    </recommendedName>
</protein>
<evidence type="ECO:0000313" key="3">
    <source>
        <dbReference type="Proteomes" id="UP001501285"/>
    </source>
</evidence>
<name>A0ABN2U8T3_9MICO</name>
<evidence type="ECO:0008006" key="4">
    <source>
        <dbReference type="Google" id="ProtNLM"/>
    </source>
</evidence>
<gene>
    <name evidence="2" type="ORF">GCM10009740_19870</name>
</gene>
<keyword evidence="3" id="KW-1185">Reference proteome</keyword>
<accession>A0ABN2U8T3</accession>
<dbReference type="Proteomes" id="UP001501285">
    <property type="component" value="Unassembled WGS sequence"/>
</dbReference>
<evidence type="ECO:0000313" key="2">
    <source>
        <dbReference type="EMBL" id="GAA2030227.1"/>
    </source>
</evidence>
<evidence type="ECO:0000256" key="1">
    <source>
        <dbReference type="SAM" id="MobiDB-lite"/>
    </source>
</evidence>
<organism evidence="2 3">
    <name type="scientific">Terrabacter terrae</name>
    <dbReference type="NCBI Taxonomy" id="318434"/>
    <lineage>
        <taxon>Bacteria</taxon>
        <taxon>Bacillati</taxon>
        <taxon>Actinomycetota</taxon>
        <taxon>Actinomycetes</taxon>
        <taxon>Micrococcales</taxon>
        <taxon>Intrasporangiaceae</taxon>
        <taxon>Terrabacter</taxon>
    </lineage>
</organism>
<proteinExistence type="predicted"/>
<dbReference type="EMBL" id="BAAANB010000020">
    <property type="protein sequence ID" value="GAA2030227.1"/>
    <property type="molecule type" value="Genomic_DNA"/>
</dbReference>
<sequence>MSGTEPVPSARELILELVELQDRIDRVRVPEPSPEAESAGVPEPPELVELVEREEAVIAELRDYRESQLRLPSSPPA</sequence>